<name>A0A423U4L6_PENVA</name>
<reference evidence="4 5" key="1">
    <citation type="submission" date="2018-04" db="EMBL/GenBank/DDBJ databases">
        <authorList>
            <person name="Zhang X."/>
            <person name="Yuan J."/>
            <person name="Li F."/>
            <person name="Xiang J."/>
        </authorList>
    </citation>
    <scope>NUCLEOTIDE SEQUENCE [LARGE SCALE GENOMIC DNA]</scope>
    <source>
        <tissue evidence="4">Muscle</tissue>
    </source>
</reference>
<sequence>DGKFEVVANASGDRVTPAVVAYHEMEVVTGLAAKQGMIRHAANTIQNVLRSASCSEDEGACQSNVSCCPKWENNQVCYTVQRGEKTATVTAEEVLTHIFTLLKGIAMNQTSESELPLVISVPAWTNEAAVEVVRKAAKKASFNVMSTVSQPVAAVLAYGLVNDNKKNL</sequence>
<dbReference type="Proteomes" id="UP000283509">
    <property type="component" value="Unassembled WGS sequence"/>
</dbReference>
<comment type="similarity">
    <text evidence="1">Belongs to the heat shock protein 70 family.</text>
</comment>
<dbReference type="PANTHER" id="PTHR45639">
    <property type="entry name" value="HSC70CB, ISOFORM G-RELATED"/>
    <property type="match status" value="1"/>
</dbReference>
<keyword evidence="3" id="KW-0067">ATP-binding</keyword>
<dbReference type="GO" id="GO:0005829">
    <property type="term" value="C:cytosol"/>
    <property type="evidence" value="ECO:0007669"/>
    <property type="project" value="TreeGrafter"/>
</dbReference>
<proteinExistence type="inferred from homology"/>
<dbReference type="EMBL" id="QCYY01000659">
    <property type="protein sequence ID" value="ROT83634.1"/>
    <property type="molecule type" value="Genomic_DNA"/>
</dbReference>
<dbReference type="Gene3D" id="3.30.420.40">
    <property type="match status" value="1"/>
</dbReference>
<keyword evidence="2" id="KW-0547">Nucleotide-binding</keyword>
<protein>
    <submittedName>
        <fullName evidence="4">Heat shock protein</fullName>
    </submittedName>
</protein>
<organism evidence="4 5">
    <name type="scientific">Penaeus vannamei</name>
    <name type="common">Whiteleg shrimp</name>
    <name type="synonym">Litopenaeus vannamei</name>
    <dbReference type="NCBI Taxonomy" id="6689"/>
    <lineage>
        <taxon>Eukaryota</taxon>
        <taxon>Metazoa</taxon>
        <taxon>Ecdysozoa</taxon>
        <taxon>Arthropoda</taxon>
        <taxon>Crustacea</taxon>
        <taxon>Multicrustacea</taxon>
        <taxon>Malacostraca</taxon>
        <taxon>Eumalacostraca</taxon>
        <taxon>Eucarida</taxon>
        <taxon>Decapoda</taxon>
        <taxon>Dendrobranchiata</taxon>
        <taxon>Penaeoidea</taxon>
        <taxon>Penaeidae</taxon>
        <taxon>Penaeus</taxon>
    </lineage>
</organism>
<feature type="non-terminal residue" evidence="4">
    <location>
        <position position="1"/>
    </location>
</feature>
<keyword evidence="4" id="KW-0346">Stress response</keyword>
<dbReference type="SUPFAM" id="SSF53067">
    <property type="entry name" value="Actin-like ATPase domain"/>
    <property type="match status" value="1"/>
</dbReference>
<evidence type="ECO:0000256" key="3">
    <source>
        <dbReference type="ARBA" id="ARBA00022840"/>
    </source>
</evidence>
<evidence type="ECO:0000313" key="5">
    <source>
        <dbReference type="Proteomes" id="UP000283509"/>
    </source>
</evidence>
<dbReference type="Pfam" id="PF00012">
    <property type="entry name" value="HSP70"/>
    <property type="match status" value="1"/>
</dbReference>
<dbReference type="AlphaFoldDB" id="A0A423U4L6"/>
<dbReference type="GO" id="GO:0005524">
    <property type="term" value="F:ATP binding"/>
    <property type="evidence" value="ECO:0007669"/>
    <property type="project" value="UniProtKB-KW"/>
</dbReference>
<evidence type="ECO:0000256" key="2">
    <source>
        <dbReference type="ARBA" id="ARBA00022741"/>
    </source>
</evidence>
<dbReference type="InterPro" id="IPR013126">
    <property type="entry name" value="Hsp_70_fam"/>
</dbReference>
<dbReference type="STRING" id="6689.A0A423U4L6"/>
<comment type="caution">
    <text evidence="4">The sequence shown here is derived from an EMBL/GenBank/DDBJ whole genome shotgun (WGS) entry which is preliminary data.</text>
</comment>
<dbReference type="OrthoDB" id="29851at2759"/>
<dbReference type="GO" id="GO:0005634">
    <property type="term" value="C:nucleus"/>
    <property type="evidence" value="ECO:0007669"/>
    <property type="project" value="TreeGrafter"/>
</dbReference>
<evidence type="ECO:0000313" key="4">
    <source>
        <dbReference type="EMBL" id="ROT83634.1"/>
    </source>
</evidence>
<dbReference type="GO" id="GO:0140662">
    <property type="term" value="F:ATP-dependent protein folding chaperone"/>
    <property type="evidence" value="ECO:0007669"/>
    <property type="project" value="InterPro"/>
</dbReference>
<reference evidence="4 5" key="2">
    <citation type="submission" date="2019-01" db="EMBL/GenBank/DDBJ databases">
        <title>The decoding of complex shrimp genome reveals the adaptation for benthos swimmer, frequently molting mechanism and breeding impact on genome.</title>
        <authorList>
            <person name="Sun Y."/>
            <person name="Gao Y."/>
            <person name="Yu Y."/>
        </authorList>
    </citation>
    <scope>NUCLEOTIDE SEQUENCE [LARGE SCALE GENOMIC DNA]</scope>
    <source>
        <tissue evidence="4">Muscle</tissue>
    </source>
</reference>
<keyword evidence="5" id="KW-1185">Reference proteome</keyword>
<dbReference type="PANTHER" id="PTHR45639:SF32">
    <property type="entry name" value="HEAT SHOCK PROTEIN PDR13"/>
    <property type="match status" value="1"/>
</dbReference>
<accession>A0A423U4L6</accession>
<evidence type="ECO:0000256" key="1">
    <source>
        <dbReference type="ARBA" id="ARBA00007381"/>
    </source>
</evidence>
<dbReference type="InterPro" id="IPR043129">
    <property type="entry name" value="ATPase_NBD"/>
</dbReference>
<gene>
    <name evidence="4" type="ORF">C7M84_023167</name>
</gene>